<organism evidence="1 2">
    <name type="scientific">Trifolium medium</name>
    <dbReference type="NCBI Taxonomy" id="97028"/>
    <lineage>
        <taxon>Eukaryota</taxon>
        <taxon>Viridiplantae</taxon>
        <taxon>Streptophyta</taxon>
        <taxon>Embryophyta</taxon>
        <taxon>Tracheophyta</taxon>
        <taxon>Spermatophyta</taxon>
        <taxon>Magnoliopsida</taxon>
        <taxon>eudicotyledons</taxon>
        <taxon>Gunneridae</taxon>
        <taxon>Pentapetalae</taxon>
        <taxon>rosids</taxon>
        <taxon>fabids</taxon>
        <taxon>Fabales</taxon>
        <taxon>Fabaceae</taxon>
        <taxon>Papilionoideae</taxon>
        <taxon>50 kb inversion clade</taxon>
        <taxon>NPAAA clade</taxon>
        <taxon>Hologalegina</taxon>
        <taxon>IRL clade</taxon>
        <taxon>Trifolieae</taxon>
        <taxon>Trifolium</taxon>
    </lineage>
</organism>
<dbReference type="GO" id="GO:0032259">
    <property type="term" value="P:methylation"/>
    <property type="evidence" value="ECO:0007669"/>
    <property type="project" value="UniProtKB-KW"/>
</dbReference>
<dbReference type="Proteomes" id="UP000265520">
    <property type="component" value="Unassembled WGS sequence"/>
</dbReference>
<keyword evidence="1" id="KW-0808">Transferase</keyword>
<proteinExistence type="predicted"/>
<evidence type="ECO:0000313" key="1">
    <source>
        <dbReference type="EMBL" id="MCI13485.1"/>
    </source>
</evidence>
<name>A0A392PRF0_9FABA</name>
<dbReference type="GO" id="GO:0008168">
    <property type="term" value="F:methyltransferase activity"/>
    <property type="evidence" value="ECO:0007669"/>
    <property type="project" value="UniProtKB-KW"/>
</dbReference>
<comment type="caution">
    <text evidence="1">The sequence shown here is derived from an EMBL/GenBank/DDBJ whole genome shotgun (WGS) entry which is preliminary data.</text>
</comment>
<accession>A0A392PRF0</accession>
<dbReference type="AlphaFoldDB" id="A0A392PRF0"/>
<dbReference type="EMBL" id="LXQA010088404">
    <property type="protein sequence ID" value="MCI13485.1"/>
    <property type="molecule type" value="Genomic_DNA"/>
</dbReference>
<keyword evidence="2" id="KW-1185">Reference proteome</keyword>
<keyword evidence="1" id="KW-0489">Methyltransferase</keyword>
<evidence type="ECO:0000313" key="2">
    <source>
        <dbReference type="Proteomes" id="UP000265520"/>
    </source>
</evidence>
<protein>
    <submittedName>
        <fullName evidence="1">DNA (Cytosine-5)-methyltransferase DRM2</fullName>
    </submittedName>
</protein>
<feature type="non-terminal residue" evidence="1">
    <location>
        <position position="1"/>
    </location>
</feature>
<reference evidence="1 2" key="1">
    <citation type="journal article" date="2018" name="Front. Plant Sci.">
        <title>Red Clover (Trifolium pratense) and Zigzag Clover (T. medium) - A Picture of Genomic Similarities and Differences.</title>
        <authorList>
            <person name="Dluhosova J."/>
            <person name="Istvanek J."/>
            <person name="Nedelnik J."/>
            <person name="Repkova J."/>
        </authorList>
    </citation>
    <scope>NUCLEOTIDE SEQUENCE [LARGE SCALE GENOMIC DNA]</scope>
    <source>
        <strain evidence="2">cv. 10/8</strain>
        <tissue evidence="1">Leaf</tissue>
    </source>
</reference>
<sequence length="65" mass="7446">FETPATKRKILEKWWHSSGQTGSLNPCSQRIARPQGIRSVSAIEFPVFCESVRVLKCVRALCERR</sequence>